<evidence type="ECO:0000313" key="1">
    <source>
        <dbReference type="EMBL" id="WZN56212.1"/>
    </source>
</evidence>
<protein>
    <submittedName>
        <fullName evidence="1">C40 family peptidase</fullName>
    </submittedName>
</protein>
<organism evidence="1 2">
    <name type="scientific">Sphingobacterium thalpophilum</name>
    <dbReference type="NCBI Taxonomy" id="259"/>
    <lineage>
        <taxon>Bacteria</taxon>
        <taxon>Pseudomonadati</taxon>
        <taxon>Bacteroidota</taxon>
        <taxon>Sphingobacteriia</taxon>
        <taxon>Sphingobacteriales</taxon>
        <taxon>Sphingobacteriaceae</taxon>
        <taxon>Sphingobacterium</taxon>
    </lineage>
</organism>
<gene>
    <name evidence="1" type="ORF">AACH28_01450</name>
</gene>
<keyword evidence="2" id="KW-1185">Reference proteome</keyword>
<sequence>MKYGICTLALVPLRSEQAHRSEMVSQVLFGELFEILDEQADWTSIRLLETDYLGWIQNGQFQELNDLDRQHYLSGKPTIVGREGGVLFTDTTQFQLCHGTKLYLNTGNTVNLSPLTLTYQGSINTFTKEQFETEVVQLALSYQDVPYLWGGRSQWGIDCSGFSQLIYSCFDLSLPRDAYQQAEMGQTVDFVSEIRVGDLAFFDNAEGRITHVGIMLDRDTIIHASAKVRVDRMDAEGIFNAEQNRYTHKLRIVKRYYW</sequence>
<reference evidence="1" key="1">
    <citation type="submission" date="2024-04" db="EMBL/GenBank/DDBJ databases">
        <title>Complete genome sequence of Sphingobacterium thalpophiium BAA-1094.</title>
        <authorList>
            <person name="Adaikpoh B.I."/>
        </authorList>
    </citation>
    <scope>NUCLEOTIDE SEQUENCE</scope>
    <source>
        <strain evidence="1">BAA-1094</strain>
    </source>
</reference>
<accession>A0ACD5C2V2</accession>
<name>A0ACD5C2V2_9SPHI</name>
<proteinExistence type="predicted"/>
<dbReference type="EMBL" id="CP151087">
    <property type="protein sequence ID" value="WZN56212.1"/>
    <property type="molecule type" value="Genomic_DNA"/>
</dbReference>
<dbReference type="Proteomes" id="UP001485301">
    <property type="component" value="Chromosome"/>
</dbReference>
<evidence type="ECO:0000313" key="2">
    <source>
        <dbReference type="Proteomes" id="UP001485301"/>
    </source>
</evidence>